<dbReference type="PANTHER" id="PTHR12905">
    <property type="entry name" value="METALLOPHOSPHOESTERASE"/>
    <property type="match status" value="1"/>
</dbReference>
<evidence type="ECO:0000313" key="2">
    <source>
        <dbReference type="Proteomes" id="UP000224854"/>
    </source>
</evidence>
<name>A0A2C5YTR2_9HYPO</name>
<evidence type="ECO:0008006" key="3">
    <source>
        <dbReference type="Google" id="ProtNLM"/>
    </source>
</evidence>
<comment type="caution">
    <text evidence="1">The sequence shown here is derived from an EMBL/GenBank/DDBJ whole genome shotgun (WGS) entry which is preliminary data.</text>
</comment>
<dbReference type="Gene3D" id="3.60.21.10">
    <property type="match status" value="1"/>
</dbReference>
<dbReference type="InterPro" id="IPR029052">
    <property type="entry name" value="Metallo-depent_PP-like"/>
</dbReference>
<reference evidence="1 2" key="1">
    <citation type="submission" date="2017-06" db="EMBL/GenBank/DDBJ databases">
        <title>Ant-infecting Ophiocordyceps genomes reveal a high diversity of potential behavioral manipulation genes and a possible major role for enterotoxins.</title>
        <authorList>
            <person name="De Bekker C."/>
            <person name="Evans H.C."/>
            <person name="Brachmann A."/>
            <person name="Hughes D.P."/>
        </authorList>
    </citation>
    <scope>NUCLEOTIDE SEQUENCE [LARGE SCALE GENOMIC DNA]</scope>
    <source>
        <strain evidence="1 2">1348a</strain>
    </source>
</reference>
<accession>A0A2C5YTR2</accession>
<proteinExistence type="predicted"/>
<gene>
    <name evidence="1" type="ORF">CDD82_6781</name>
</gene>
<dbReference type="SUPFAM" id="SSF56300">
    <property type="entry name" value="Metallo-dependent phosphatases"/>
    <property type="match status" value="1"/>
</dbReference>
<organism evidence="1 2">
    <name type="scientific">Ophiocordyceps australis</name>
    <dbReference type="NCBI Taxonomy" id="1399860"/>
    <lineage>
        <taxon>Eukaryota</taxon>
        <taxon>Fungi</taxon>
        <taxon>Dikarya</taxon>
        <taxon>Ascomycota</taxon>
        <taxon>Pezizomycotina</taxon>
        <taxon>Sordariomycetes</taxon>
        <taxon>Hypocreomycetidae</taxon>
        <taxon>Hypocreales</taxon>
        <taxon>Ophiocordycipitaceae</taxon>
        <taxon>Ophiocordyceps</taxon>
    </lineage>
</organism>
<dbReference type="OrthoDB" id="630188at2759"/>
<dbReference type="Proteomes" id="UP000224854">
    <property type="component" value="Unassembled WGS sequence"/>
</dbReference>
<keyword evidence="2" id="KW-1185">Reference proteome</keyword>
<dbReference type="EMBL" id="NJEU01000729">
    <property type="protein sequence ID" value="PHH71013.1"/>
    <property type="molecule type" value="Genomic_DNA"/>
</dbReference>
<evidence type="ECO:0000313" key="1">
    <source>
        <dbReference type="EMBL" id="PHH71013.1"/>
    </source>
</evidence>
<dbReference type="PANTHER" id="PTHR12905:SF0">
    <property type="entry name" value="CALCINEURIN-LIKE PHOSPHOESTERASE DOMAIN-CONTAINING PROTEIN"/>
    <property type="match status" value="1"/>
</dbReference>
<protein>
    <recommendedName>
        <fullName evidence="3">Calcineurin-like phosphoesterase domain-containing protein</fullName>
    </recommendedName>
</protein>
<sequence>MDSSLDNTERVTTRLLVLSDTCGKTLDTAPLNGNNVDVVVHCGNLTMNSTPSQYQAALDLLRSLDAGLKLVVPGCKDVTLRDGHDIMRTPVTSKDLSSKFHQDCLTGNKPEIRPMSTLKDRQDNYGIVFLGEGNHSFTLANGGVLEVYAGPCIRRDPDGLPHPRQPADWHLYSMYPTVDIAITHIMPYGIMDMSADDEHLGNSNLFTSVARTQPKVHCFGHSSRNWGAEMIVWRPFISNKPNHRIDVDPSRSRLIADLASANKAGDADKNPAFYTAQNFSPNNHDRGLRVKRFGGQTLMVNAALIAEDGAGLTQKPWMVDIQLPLPRKTDEASRRYCCAG</sequence>
<dbReference type="InterPro" id="IPR051693">
    <property type="entry name" value="UPF0046_metallophosphoest"/>
</dbReference>
<dbReference type="AlphaFoldDB" id="A0A2C5YTR2"/>